<dbReference type="EMBL" id="AP017369">
    <property type="protein sequence ID" value="BAU97198.1"/>
    <property type="molecule type" value="Genomic_DNA"/>
</dbReference>
<dbReference type="KEGG" id="csur:N24_2936"/>
<evidence type="ECO:0000313" key="1">
    <source>
        <dbReference type="EMBL" id="BAU97198.1"/>
    </source>
</evidence>
<gene>
    <name evidence="1" type="ORF">N24_2936</name>
</gene>
<name>A0A161JPJ0_9CORY</name>
<evidence type="ECO:0000313" key="2">
    <source>
        <dbReference type="Proteomes" id="UP000218244"/>
    </source>
</evidence>
<organism evidence="1 2">
    <name type="scientific">Corynebacterium suranareeae</name>
    <dbReference type="NCBI Taxonomy" id="2506452"/>
    <lineage>
        <taxon>Bacteria</taxon>
        <taxon>Bacillati</taxon>
        <taxon>Actinomycetota</taxon>
        <taxon>Actinomycetes</taxon>
        <taxon>Mycobacteriales</taxon>
        <taxon>Corynebacteriaceae</taxon>
        <taxon>Corynebacterium</taxon>
    </lineage>
</organism>
<reference evidence="1 2" key="1">
    <citation type="submission" date="2016-02" db="EMBL/GenBank/DDBJ databases">
        <title>Corynebacterium glutamicum N24 whole genome sequencing project.</title>
        <authorList>
            <person name="Matsutani M."/>
            <person name="Nangtapong N."/>
            <person name="Yakushi T."/>
            <person name="Matsushita K."/>
        </authorList>
    </citation>
    <scope>NUCLEOTIDE SEQUENCE [LARGE SCALE GENOMIC DNA]</scope>
    <source>
        <strain evidence="1 2">N24</strain>
    </source>
</reference>
<keyword evidence="2" id="KW-1185">Reference proteome</keyword>
<protein>
    <submittedName>
        <fullName evidence="1">Uncharacterized protein</fullName>
    </submittedName>
</protein>
<accession>A0A161JPJ0</accession>
<proteinExistence type="predicted"/>
<dbReference type="Proteomes" id="UP000218244">
    <property type="component" value="Chromosome"/>
</dbReference>
<dbReference type="AlphaFoldDB" id="A0A161JPJ0"/>
<sequence>MQVTKYHALEFEACLTLGVAGILPASLIRQT</sequence>